<accession>A0A2K3E055</accession>
<dbReference type="EMBL" id="CM008963">
    <property type="protein sequence ID" value="PNW86174.1"/>
    <property type="molecule type" value="Genomic_DNA"/>
</dbReference>
<dbReference type="GeneID" id="66052228"/>
<dbReference type="RefSeq" id="XP_042926781.1">
    <property type="nucleotide sequence ID" value="XM_043059147.1"/>
</dbReference>
<feature type="compositionally biased region" description="Low complexity" evidence="1">
    <location>
        <begin position="43"/>
        <end position="66"/>
    </location>
</feature>
<organism evidence="2 3">
    <name type="scientific">Chlamydomonas reinhardtii</name>
    <name type="common">Chlamydomonas smithii</name>
    <dbReference type="NCBI Taxonomy" id="3055"/>
    <lineage>
        <taxon>Eukaryota</taxon>
        <taxon>Viridiplantae</taxon>
        <taxon>Chlorophyta</taxon>
        <taxon>core chlorophytes</taxon>
        <taxon>Chlorophyceae</taxon>
        <taxon>CS clade</taxon>
        <taxon>Chlamydomonadales</taxon>
        <taxon>Chlamydomonadaceae</taxon>
        <taxon>Chlamydomonas</taxon>
    </lineage>
</organism>
<dbReference type="Proteomes" id="UP000006906">
    <property type="component" value="Chromosome 2"/>
</dbReference>
<evidence type="ECO:0000313" key="2">
    <source>
        <dbReference type="EMBL" id="PNW86174.1"/>
    </source>
</evidence>
<gene>
    <name evidence="2" type="ORF">CHLRE_02g075800v5</name>
</gene>
<dbReference type="KEGG" id="cre:CHLRE_02g075800v5"/>
<name>A0A2K3E055_CHLRE</name>
<proteinExistence type="predicted"/>
<feature type="compositionally biased region" description="Polar residues" evidence="1">
    <location>
        <begin position="79"/>
        <end position="94"/>
    </location>
</feature>
<sequence length="168" mass="17529">MAVGSLFSRERRTTGVLSIIEAGPEITTPTSGSSQQVPSQATSQVQPQAPSQLQPQATAQAPAAVQGSGMSADFHPTYQALQPSTVASTSSGAKSLQPRLHSRPHLSPPSESTPWTQGDTAAPPPAGTPARTVEDRLAALEKSQAALEESVQEIVKILRFITCCCPCI</sequence>
<dbReference type="InParanoid" id="A0A2K3E055"/>
<feature type="region of interest" description="Disordered" evidence="1">
    <location>
        <begin position="1"/>
        <end position="131"/>
    </location>
</feature>
<protein>
    <submittedName>
        <fullName evidence="2">Uncharacterized protein</fullName>
    </submittedName>
</protein>
<dbReference type="Gramene" id="PNW86174">
    <property type="protein sequence ID" value="PNW86174"/>
    <property type="gene ID" value="CHLRE_02g075800v5"/>
</dbReference>
<feature type="compositionally biased region" description="Polar residues" evidence="1">
    <location>
        <begin position="109"/>
        <end position="119"/>
    </location>
</feature>
<dbReference type="AlphaFoldDB" id="A0A2K3E055"/>
<dbReference type="PaxDb" id="3055-EDP05758"/>
<evidence type="ECO:0000256" key="1">
    <source>
        <dbReference type="SAM" id="MobiDB-lite"/>
    </source>
</evidence>
<reference evidence="2 3" key="1">
    <citation type="journal article" date="2007" name="Science">
        <title>The Chlamydomonas genome reveals the evolution of key animal and plant functions.</title>
        <authorList>
            <person name="Merchant S.S."/>
            <person name="Prochnik S.E."/>
            <person name="Vallon O."/>
            <person name="Harris E.H."/>
            <person name="Karpowicz S.J."/>
            <person name="Witman G.B."/>
            <person name="Terry A."/>
            <person name="Salamov A."/>
            <person name="Fritz-Laylin L.K."/>
            <person name="Marechal-Drouard L."/>
            <person name="Marshall W.F."/>
            <person name="Qu L.H."/>
            <person name="Nelson D.R."/>
            <person name="Sanderfoot A.A."/>
            <person name="Spalding M.H."/>
            <person name="Kapitonov V.V."/>
            <person name="Ren Q."/>
            <person name="Ferris P."/>
            <person name="Lindquist E."/>
            <person name="Shapiro H."/>
            <person name="Lucas S.M."/>
            <person name="Grimwood J."/>
            <person name="Schmutz J."/>
            <person name="Cardol P."/>
            <person name="Cerutti H."/>
            <person name="Chanfreau G."/>
            <person name="Chen C.L."/>
            <person name="Cognat V."/>
            <person name="Croft M.T."/>
            <person name="Dent R."/>
            <person name="Dutcher S."/>
            <person name="Fernandez E."/>
            <person name="Fukuzawa H."/>
            <person name="Gonzalez-Ballester D."/>
            <person name="Gonzalez-Halphen D."/>
            <person name="Hallmann A."/>
            <person name="Hanikenne M."/>
            <person name="Hippler M."/>
            <person name="Inwood W."/>
            <person name="Jabbari K."/>
            <person name="Kalanon M."/>
            <person name="Kuras R."/>
            <person name="Lefebvre P.A."/>
            <person name="Lemaire S.D."/>
            <person name="Lobanov A.V."/>
            <person name="Lohr M."/>
            <person name="Manuell A."/>
            <person name="Meier I."/>
            <person name="Mets L."/>
            <person name="Mittag M."/>
            <person name="Mittelmeier T."/>
            <person name="Moroney J.V."/>
            <person name="Moseley J."/>
            <person name="Napoli C."/>
            <person name="Nedelcu A.M."/>
            <person name="Niyogi K."/>
            <person name="Novoselov S.V."/>
            <person name="Paulsen I.T."/>
            <person name="Pazour G."/>
            <person name="Purton S."/>
            <person name="Ral J.P."/>
            <person name="Riano-Pachon D.M."/>
            <person name="Riekhof W."/>
            <person name="Rymarquis L."/>
            <person name="Schroda M."/>
            <person name="Stern D."/>
            <person name="Umen J."/>
            <person name="Willows R."/>
            <person name="Wilson N."/>
            <person name="Zimmer S.L."/>
            <person name="Allmer J."/>
            <person name="Balk J."/>
            <person name="Bisova K."/>
            <person name="Chen C.J."/>
            <person name="Elias M."/>
            <person name="Gendler K."/>
            <person name="Hauser C."/>
            <person name="Lamb M.R."/>
            <person name="Ledford H."/>
            <person name="Long J.C."/>
            <person name="Minagawa J."/>
            <person name="Page M.D."/>
            <person name="Pan J."/>
            <person name="Pootakham W."/>
            <person name="Roje S."/>
            <person name="Rose A."/>
            <person name="Stahlberg E."/>
            <person name="Terauchi A.M."/>
            <person name="Yang P."/>
            <person name="Ball S."/>
            <person name="Bowler C."/>
            <person name="Dieckmann C.L."/>
            <person name="Gladyshev V.N."/>
            <person name="Green P."/>
            <person name="Jorgensen R."/>
            <person name="Mayfield S."/>
            <person name="Mueller-Roeber B."/>
            <person name="Rajamani S."/>
            <person name="Sayre R.T."/>
            <person name="Brokstein P."/>
            <person name="Dubchak I."/>
            <person name="Goodstein D."/>
            <person name="Hornick L."/>
            <person name="Huang Y.W."/>
            <person name="Jhaveri J."/>
            <person name="Luo Y."/>
            <person name="Martinez D."/>
            <person name="Ngau W.C."/>
            <person name="Otillar B."/>
            <person name="Poliakov A."/>
            <person name="Porter A."/>
            <person name="Szajkowski L."/>
            <person name="Werner G."/>
            <person name="Zhou K."/>
            <person name="Grigoriev I.V."/>
            <person name="Rokhsar D.S."/>
            <person name="Grossman A.R."/>
        </authorList>
    </citation>
    <scope>NUCLEOTIDE SEQUENCE [LARGE SCALE GENOMIC DNA]</scope>
    <source>
        <strain evidence="3">CC-503</strain>
    </source>
</reference>
<evidence type="ECO:0000313" key="3">
    <source>
        <dbReference type="Proteomes" id="UP000006906"/>
    </source>
</evidence>
<keyword evidence="3" id="KW-1185">Reference proteome</keyword>
<feature type="compositionally biased region" description="Polar residues" evidence="1">
    <location>
        <begin position="27"/>
        <end position="42"/>
    </location>
</feature>